<reference evidence="1 2" key="1">
    <citation type="submission" date="2020-05" db="EMBL/GenBank/DDBJ databases">
        <authorList>
            <person name="Whitworth D."/>
        </authorList>
    </citation>
    <scope>NUCLEOTIDE SEQUENCE [LARGE SCALE GENOMIC DNA]</scope>
    <source>
        <strain evidence="1 2">AM005</strain>
    </source>
</reference>
<sequence>MAKSSYACRMRVQPEFASFTAWTRLSTVTSTMHEREEATFAGEAPFTSL</sequence>
<evidence type="ECO:0000313" key="2">
    <source>
        <dbReference type="Proteomes" id="UP000533080"/>
    </source>
</evidence>
<evidence type="ECO:0000313" key="1">
    <source>
        <dbReference type="EMBL" id="NOJ82159.1"/>
    </source>
</evidence>
<dbReference type="Proteomes" id="UP000533080">
    <property type="component" value="Unassembled WGS sequence"/>
</dbReference>
<organism evidence="1 2">
    <name type="scientific">Myxococcus xanthus</name>
    <dbReference type="NCBI Taxonomy" id="34"/>
    <lineage>
        <taxon>Bacteria</taxon>
        <taxon>Pseudomonadati</taxon>
        <taxon>Myxococcota</taxon>
        <taxon>Myxococcia</taxon>
        <taxon>Myxococcales</taxon>
        <taxon>Cystobacterineae</taxon>
        <taxon>Myxococcaceae</taxon>
        <taxon>Myxococcus</taxon>
    </lineage>
</organism>
<proteinExistence type="predicted"/>
<dbReference type="RefSeq" id="WP_171444094.1">
    <property type="nucleotide sequence ID" value="NZ_JABFNS010000126.1"/>
</dbReference>
<protein>
    <submittedName>
        <fullName evidence="1">Uncharacterized protein</fullName>
    </submittedName>
</protein>
<dbReference type="AlphaFoldDB" id="A0A7Y4IN16"/>
<accession>A0A7Y4IN16</accession>
<gene>
    <name evidence="1" type="ORF">HNV28_28175</name>
</gene>
<name>A0A7Y4IN16_MYXXA</name>
<comment type="caution">
    <text evidence="1">The sequence shown here is derived from an EMBL/GenBank/DDBJ whole genome shotgun (WGS) entry which is preliminary data.</text>
</comment>
<dbReference type="EMBL" id="JABFNT010000116">
    <property type="protein sequence ID" value="NOJ82159.1"/>
    <property type="molecule type" value="Genomic_DNA"/>
</dbReference>